<name>A0A915EP31_9BILA</name>
<evidence type="ECO:0000256" key="5">
    <source>
        <dbReference type="ARBA" id="ARBA00022989"/>
    </source>
</evidence>
<reference evidence="8" key="1">
    <citation type="submission" date="2022-11" db="UniProtKB">
        <authorList>
            <consortium name="WormBaseParasite"/>
        </authorList>
    </citation>
    <scope>IDENTIFICATION</scope>
</reference>
<protein>
    <submittedName>
        <fullName evidence="8">Uncharacterized protein</fullName>
    </submittedName>
</protein>
<dbReference type="AlphaFoldDB" id="A0A915EP31"/>
<evidence type="ECO:0000313" key="8">
    <source>
        <dbReference type="WBParaSite" id="jg7407"/>
    </source>
</evidence>
<keyword evidence="3" id="KW-0812">Transmembrane</keyword>
<evidence type="ECO:0000256" key="2">
    <source>
        <dbReference type="ARBA" id="ARBA00005876"/>
    </source>
</evidence>
<dbReference type="PANTHER" id="PTHR11523">
    <property type="entry name" value="SODIUM/POTASSIUM-DEPENDENT ATPASE BETA SUBUNIT"/>
    <property type="match status" value="1"/>
</dbReference>
<dbReference type="GO" id="GO:1990573">
    <property type="term" value="P:potassium ion import across plasma membrane"/>
    <property type="evidence" value="ECO:0007669"/>
    <property type="project" value="TreeGrafter"/>
</dbReference>
<organism evidence="7 8">
    <name type="scientific">Ditylenchus dipsaci</name>
    <dbReference type="NCBI Taxonomy" id="166011"/>
    <lineage>
        <taxon>Eukaryota</taxon>
        <taxon>Metazoa</taxon>
        <taxon>Ecdysozoa</taxon>
        <taxon>Nematoda</taxon>
        <taxon>Chromadorea</taxon>
        <taxon>Rhabditida</taxon>
        <taxon>Tylenchina</taxon>
        <taxon>Tylenchomorpha</taxon>
        <taxon>Sphaerularioidea</taxon>
        <taxon>Anguinidae</taxon>
        <taxon>Anguininae</taxon>
        <taxon>Ditylenchus</taxon>
    </lineage>
</organism>
<dbReference type="Pfam" id="PF00287">
    <property type="entry name" value="Na_K-ATPase"/>
    <property type="match status" value="2"/>
</dbReference>
<dbReference type="GO" id="GO:0036376">
    <property type="term" value="P:sodium ion export across plasma membrane"/>
    <property type="evidence" value="ECO:0007669"/>
    <property type="project" value="TreeGrafter"/>
</dbReference>
<keyword evidence="7" id="KW-1185">Reference proteome</keyword>
<dbReference type="GO" id="GO:0006883">
    <property type="term" value="P:intracellular sodium ion homeostasis"/>
    <property type="evidence" value="ECO:0007669"/>
    <property type="project" value="TreeGrafter"/>
</dbReference>
<evidence type="ECO:0000256" key="6">
    <source>
        <dbReference type="ARBA" id="ARBA00023136"/>
    </source>
</evidence>
<evidence type="ECO:0000256" key="3">
    <source>
        <dbReference type="ARBA" id="ARBA00022692"/>
    </source>
</evidence>
<proteinExistence type="inferred from homology"/>
<keyword evidence="6" id="KW-0472">Membrane</keyword>
<evidence type="ECO:0000256" key="1">
    <source>
        <dbReference type="ARBA" id="ARBA00004606"/>
    </source>
</evidence>
<dbReference type="InterPro" id="IPR000402">
    <property type="entry name" value="Na/K_ATPase_sub_beta"/>
</dbReference>
<evidence type="ECO:0000256" key="4">
    <source>
        <dbReference type="ARBA" id="ARBA00022968"/>
    </source>
</evidence>
<comment type="subcellular location">
    <subcellularLocation>
        <location evidence="1">Membrane</location>
        <topology evidence="1">Single-pass type II membrane protein</topology>
    </subcellularLocation>
</comment>
<dbReference type="WBParaSite" id="jg7407">
    <property type="protein sequence ID" value="jg7407"/>
    <property type="gene ID" value="jg7407"/>
</dbReference>
<dbReference type="GO" id="GO:0001671">
    <property type="term" value="F:ATPase activator activity"/>
    <property type="evidence" value="ECO:0007669"/>
    <property type="project" value="TreeGrafter"/>
</dbReference>
<dbReference type="GO" id="GO:0005890">
    <property type="term" value="C:sodium:potassium-exchanging ATPase complex"/>
    <property type="evidence" value="ECO:0007669"/>
    <property type="project" value="InterPro"/>
</dbReference>
<evidence type="ECO:0000313" key="7">
    <source>
        <dbReference type="Proteomes" id="UP000887574"/>
    </source>
</evidence>
<dbReference type="InterPro" id="IPR038702">
    <property type="entry name" value="Na/K_ATPase_sub_beta_sf"/>
</dbReference>
<dbReference type="Proteomes" id="UP000887574">
    <property type="component" value="Unplaced"/>
</dbReference>
<comment type="similarity">
    <text evidence="2">Belongs to the X(+)/potassium ATPases subunit beta family.</text>
</comment>
<dbReference type="Gene3D" id="2.60.40.1660">
    <property type="entry name" value="Na, k-atpase alpha subunit"/>
    <property type="match status" value="2"/>
</dbReference>
<keyword evidence="4" id="KW-0735">Signal-anchor</keyword>
<dbReference type="GO" id="GO:0030007">
    <property type="term" value="P:intracellular potassium ion homeostasis"/>
    <property type="evidence" value="ECO:0007669"/>
    <property type="project" value="TreeGrafter"/>
</dbReference>
<accession>A0A915EP31</accession>
<dbReference type="PANTHER" id="PTHR11523:SF28">
    <property type="entry name" value="NA_K-ATPASE BETA SUBUNIT ISOFORM 4-RELATED"/>
    <property type="match status" value="1"/>
</dbReference>
<sequence length="255" mass="28793">MARYQMSANCLCSTSYSISALLLSGWPASQYSLKTIDPSLPRYYGKGTIIGANPGVGYQPWLKEDPESTLVRFNIQDNSSYTKYVDAMENYVQKYSNINRTRACTGTESNSEVVQDGKLTDETKEACRFDLGIFKRQGAARKMTSVPKEVQGRYKKGSIAFRCDGIYDPDKEIVGPIVYIPNEGIDGRFYPYAVMDNYHQPIAMVKFNGLPKNRVVMVECRAYAKNIEQETESRLGMVTFELELQDVTPEVEENP</sequence>
<keyword evidence="5" id="KW-1133">Transmembrane helix</keyword>